<sequence>MVPVHNSTGSSTYLVTVGFGTPKRDYALIFDTGSDPTWMQCKTCRKCYKQDHQMFDPSQSTSYHNGSCKSNNSNTYDQEYGDGSYSNGILGCDTLTLDSDVITNFEFGCGQENSGEFDADVAGILGLGRGKLSLISQTASKFGKSFGYCLPTPQNPNSGYLLFGKHAKSLSSSLKFTPLLQNPADNLSFYFVKLVGITVGTKRLNVSPWLFSSPGTIVDSGTVITRLPQPVYLALRSAFRKSMSKYPLAPPVDLLLDTCYDLSQYQKVTYPSILFHFGGGTDVSLDQSGIMSGNKSSFCMAFAMTSDFTIIGSTQQQALNVFYDLKGGKIGFGTKGCHN</sequence>
<comment type="caution">
    <text evidence="1">The sequence shown here is derived from an EMBL/GenBank/DDBJ whole genome shotgun (WGS) entry which is preliminary data.</text>
</comment>
<accession>A0ACC0FNC8</accession>
<dbReference type="EMBL" id="CM045771">
    <property type="protein sequence ID" value="KAI7989612.1"/>
    <property type="molecule type" value="Genomic_DNA"/>
</dbReference>
<organism evidence="1 2">
    <name type="scientific">Camellia lanceoleosa</name>
    <dbReference type="NCBI Taxonomy" id="1840588"/>
    <lineage>
        <taxon>Eukaryota</taxon>
        <taxon>Viridiplantae</taxon>
        <taxon>Streptophyta</taxon>
        <taxon>Embryophyta</taxon>
        <taxon>Tracheophyta</taxon>
        <taxon>Spermatophyta</taxon>
        <taxon>Magnoliopsida</taxon>
        <taxon>eudicotyledons</taxon>
        <taxon>Gunneridae</taxon>
        <taxon>Pentapetalae</taxon>
        <taxon>asterids</taxon>
        <taxon>Ericales</taxon>
        <taxon>Theaceae</taxon>
        <taxon>Camellia</taxon>
    </lineage>
</organism>
<keyword evidence="1" id="KW-0645">Protease</keyword>
<reference evidence="1 2" key="1">
    <citation type="journal article" date="2022" name="Plant J.">
        <title>Chromosome-level genome of Camellia lanceoleosa provides a valuable resource for understanding genome evolution and self-incompatibility.</title>
        <authorList>
            <person name="Gong W."/>
            <person name="Xiao S."/>
            <person name="Wang L."/>
            <person name="Liao Z."/>
            <person name="Chang Y."/>
            <person name="Mo W."/>
            <person name="Hu G."/>
            <person name="Li W."/>
            <person name="Zhao G."/>
            <person name="Zhu H."/>
            <person name="Hu X."/>
            <person name="Ji K."/>
            <person name="Xiang X."/>
            <person name="Song Q."/>
            <person name="Yuan D."/>
            <person name="Jin S."/>
            <person name="Zhang L."/>
        </authorList>
    </citation>
    <scope>NUCLEOTIDE SEQUENCE [LARGE SCALE GENOMIC DNA]</scope>
    <source>
        <strain evidence="1">SQ_2022a</strain>
    </source>
</reference>
<protein>
    <submittedName>
        <fullName evidence="1">Aspartyl protease family protein</fullName>
    </submittedName>
</protein>
<dbReference type="Proteomes" id="UP001060215">
    <property type="component" value="Chromosome 14"/>
</dbReference>
<evidence type="ECO:0000313" key="1">
    <source>
        <dbReference type="EMBL" id="KAI7989612.1"/>
    </source>
</evidence>
<keyword evidence="2" id="KW-1185">Reference proteome</keyword>
<evidence type="ECO:0000313" key="2">
    <source>
        <dbReference type="Proteomes" id="UP001060215"/>
    </source>
</evidence>
<proteinExistence type="predicted"/>
<name>A0ACC0FNC8_9ERIC</name>
<gene>
    <name evidence="1" type="ORF">LOK49_LG13G02827</name>
</gene>
<keyword evidence="1" id="KW-0378">Hydrolase</keyword>